<keyword evidence="3" id="KW-1185">Reference proteome</keyword>
<dbReference type="Pfam" id="PF13561">
    <property type="entry name" value="adh_short_C2"/>
    <property type="match status" value="1"/>
</dbReference>
<evidence type="ECO:0000313" key="3">
    <source>
        <dbReference type="Proteomes" id="UP000005615"/>
    </source>
</evidence>
<dbReference type="PANTHER" id="PTHR42879">
    <property type="entry name" value="3-OXOACYL-(ACYL-CARRIER-PROTEIN) REDUCTASE"/>
    <property type="match status" value="1"/>
</dbReference>
<comment type="similarity">
    <text evidence="1">Belongs to the short-chain dehydrogenases/reductases (SDR) family.</text>
</comment>
<dbReference type="Gene3D" id="3.40.50.720">
    <property type="entry name" value="NAD(P)-binding Rossmann-like Domain"/>
    <property type="match status" value="1"/>
</dbReference>
<gene>
    <name evidence="2" type="ORF">IMCC3088_1116</name>
</gene>
<protein>
    <submittedName>
        <fullName evidence="2">Putative 3-oxoacyl-(Acyl-carrier-protein) reductase</fullName>
    </submittedName>
</protein>
<dbReference type="EMBL" id="AEIG01000026">
    <property type="protein sequence ID" value="EGG29969.1"/>
    <property type="molecule type" value="Genomic_DNA"/>
</dbReference>
<sequence length="254" mass="27762">MNLNLDGKLAFISGADRRTGKVIAETLAREGCLTVVHSQDTLPSTERAVVGDVRTEAGRQDVIRQLHDNRWLPDILINNYGTTDNHTWDSSDEAKWLEMFQTNTLSALRLAQALAPTMKARGWGRIVHLGTIGSHQPAAERPAYYAAKGALSNATVSHAQALRSTGVTVNTIAPGLIRTEDTETIFANIARKRGWVGDWDAIESRVCEELFPNLTRRMVTRQEVADLVAFVSSPLAASITGQTLRIDGGAVLYV</sequence>
<reference evidence="2 3" key="1">
    <citation type="journal article" date="2011" name="J. Bacteriol.">
        <title>Genome sequence of strain IMCC3088, a proteorhodopsin-containing marine bacterium belonging to the OM60/NOR5 clade.</title>
        <authorList>
            <person name="Jang Y."/>
            <person name="Oh H.M."/>
            <person name="Kang I."/>
            <person name="Lee K."/>
            <person name="Yang S.J."/>
            <person name="Cho J.C."/>
        </authorList>
    </citation>
    <scope>NUCLEOTIDE SEQUENCE [LARGE SCALE GENOMIC DNA]</scope>
    <source>
        <strain evidence="2 3">IMCC3088</strain>
    </source>
</reference>
<dbReference type="InterPro" id="IPR050259">
    <property type="entry name" value="SDR"/>
</dbReference>
<dbReference type="STRING" id="2518989.IMCC3088_1116"/>
<dbReference type="OrthoDB" id="9804774at2"/>
<accession>F3L124</accession>
<dbReference type="CDD" id="cd05233">
    <property type="entry name" value="SDR_c"/>
    <property type="match status" value="1"/>
</dbReference>
<evidence type="ECO:0000256" key="1">
    <source>
        <dbReference type="ARBA" id="ARBA00006484"/>
    </source>
</evidence>
<dbReference type="AlphaFoldDB" id="F3L124"/>
<organism evidence="2 3">
    <name type="scientific">Aequoribacter fuscus</name>
    <dbReference type="NCBI Taxonomy" id="2518989"/>
    <lineage>
        <taxon>Bacteria</taxon>
        <taxon>Pseudomonadati</taxon>
        <taxon>Pseudomonadota</taxon>
        <taxon>Gammaproteobacteria</taxon>
        <taxon>Cellvibrionales</taxon>
        <taxon>Halieaceae</taxon>
        <taxon>Aequoribacter</taxon>
    </lineage>
</organism>
<comment type="caution">
    <text evidence="2">The sequence shown here is derived from an EMBL/GenBank/DDBJ whole genome shotgun (WGS) entry which is preliminary data.</text>
</comment>
<dbReference type="RefSeq" id="WP_009575406.1">
    <property type="nucleotide sequence ID" value="NZ_AEIG01000026.1"/>
</dbReference>
<dbReference type="SUPFAM" id="SSF51735">
    <property type="entry name" value="NAD(P)-binding Rossmann-fold domains"/>
    <property type="match status" value="1"/>
</dbReference>
<evidence type="ECO:0000313" key="2">
    <source>
        <dbReference type="EMBL" id="EGG29969.1"/>
    </source>
</evidence>
<dbReference type="InterPro" id="IPR002347">
    <property type="entry name" value="SDR_fam"/>
</dbReference>
<dbReference type="InterPro" id="IPR036291">
    <property type="entry name" value="NAD(P)-bd_dom_sf"/>
</dbReference>
<dbReference type="PRINTS" id="PR00081">
    <property type="entry name" value="GDHRDH"/>
</dbReference>
<dbReference type="Proteomes" id="UP000005615">
    <property type="component" value="Unassembled WGS sequence"/>
</dbReference>
<proteinExistence type="inferred from homology"/>
<name>F3L124_9GAMM</name>
<dbReference type="eggNOG" id="COG1028">
    <property type="taxonomic scope" value="Bacteria"/>
</dbReference>